<feature type="signal peptide" evidence="8">
    <location>
        <begin position="1"/>
        <end position="25"/>
    </location>
</feature>
<dbReference type="GO" id="GO:0015288">
    <property type="term" value="F:porin activity"/>
    <property type="evidence" value="ECO:0007669"/>
    <property type="project" value="TreeGrafter"/>
</dbReference>
<dbReference type="GO" id="GO:0015562">
    <property type="term" value="F:efflux transmembrane transporter activity"/>
    <property type="evidence" value="ECO:0007669"/>
    <property type="project" value="InterPro"/>
</dbReference>
<comment type="similarity">
    <text evidence="2">Belongs to the outer membrane factor (OMF) (TC 1.B.17) family.</text>
</comment>
<dbReference type="PANTHER" id="PTHR30026:SF20">
    <property type="entry name" value="OUTER MEMBRANE PROTEIN TOLC"/>
    <property type="match status" value="1"/>
</dbReference>
<dbReference type="InterPro" id="IPR003423">
    <property type="entry name" value="OMP_efflux"/>
</dbReference>
<dbReference type="AlphaFoldDB" id="A0A0C1ZCD9"/>
<evidence type="ECO:0000256" key="6">
    <source>
        <dbReference type="ARBA" id="ARBA00023136"/>
    </source>
</evidence>
<dbReference type="GO" id="GO:1990281">
    <property type="term" value="C:efflux pump complex"/>
    <property type="evidence" value="ECO:0007669"/>
    <property type="project" value="TreeGrafter"/>
</dbReference>
<reference evidence="9 10" key="1">
    <citation type="submission" date="2014-07" db="EMBL/GenBank/DDBJ databases">
        <title>Unique and conserved regions in Vibrio harveyi and related species in comparison with the shrimp pathogen Vibrio harveyi CAIM 1792.</title>
        <authorList>
            <person name="Espinoza-Valles I."/>
            <person name="Vora G."/>
            <person name="Leekitcharoenphon P."/>
            <person name="Ussery D."/>
            <person name="Hoj L."/>
            <person name="Gomez-Gil B."/>
        </authorList>
    </citation>
    <scope>NUCLEOTIDE SEQUENCE [LARGE SCALE GENOMIC DNA]</scope>
    <source>
        <strain evidence="10">CAIM 1854 / LMG 25443</strain>
    </source>
</reference>
<keyword evidence="5" id="KW-0812">Transmembrane</keyword>
<dbReference type="InterPro" id="IPR051906">
    <property type="entry name" value="TolC-like"/>
</dbReference>
<evidence type="ECO:0000256" key="1">
    <source>
        <dbReference type="ARBA" id="ARBA00004442"/>
    </source>
</evidence>
<evidence type="ECO:0000256" key="5">
    <source>
        <dbReference type="ARBA" id="ARBA00022692"/>
    </source>
</evidence>
<keyword evidence="3" id="KW-0813">Transport</keyword>
<dbReference type="PATRIC" id="fig|1229493.5.peg.4214"/>
<dbReference type="Proteomes" id="UP000031586">
    <property type="component" value="Unassembled WGS sequence"/>
</dbReference>
<name>A0A0C1ZCD9_9VIBR</name>
<keyword evidence="4" id="KW-1134">Transmembrane beta strand</keyword>
<evidence type="ECO:0000256" key="2">
    <source>
        <dbReference type="ARBA" id="ARBA00007613"/>
    </source>
</evidence>
<protein>
    <submittedName>
        <fullName evidence="9">ABC transporter permease</fullName>
    </submittedName>
</protein>
<evidence type="ECO:0000256" key="8">
    <source>
        <dbReference type="SAM" id="SignalP"/>
    </source>
</evidence>
<keyword evidence="8" id="KW-0732">Signal</keyword>
<evidence type="ECO:0000313" key="10">
    <source>
        <dbReference type="Proteomes" id="UP000031586"/>
    </source>
</evidence>
<comment type="subcellular location">
    <subcellularLocation>
        <location evidence="1">Cell outer membrane</location>
    </subcellularLocation>
</comment>
<feature type="chain" id="PRO_5002144135" evidence="8">
    <location>
        <begin position="26"/>
        <end position="474"/>
    </location>
</feature>
<organism evidence="9 10">
    <name type="scientific">Vibrio owensii CAIM 1854 = LMG 25443</name>
    <dbReference type="NCBI Taxonomy" id="1229493"/>
    <lineage>
        <taxon>Bacteria</taxon>
        <taxon>Pseudomonadati</taxon>
        <taxon>Pseudomonadota</taxon>
        <taxon>Gammaproteobacteria</taxon>
        <taxon>Vibrionales</taxon>
        <taxon>Vibrionaceae</taxon>
        <taxon>Vibrio</taxon>
    </lineage>
</organism>
<evidence type="ECO:0000256" key="7">
    <source>
        <dbReference type="ARBA" id="ARBA00023237"/>
    </source>
</evidence>
<proteinExistence type="inferred from homology"/>
<keyword evidence="7" id="KW-0998">Cell outer membrane</keyword>
<dbReference type="Pfam" id="PF02321">
    <property type="entry name" value="OEP"/>
    <property type="match status" value="2"/>
</dbReference>
<sequence length="474" mass="53094">MWRYRNLTSCVLAALTLSNAPLAMATTLLEAVKLGLENNLSLRASDKGVEENEYNIDISRSKFLPSLNGAADTTWNENETILTGTPDTRSSYNSNSYSVSLSQSVFNLGDIFKYGTAKLDFNIEEIKHENKIQSTISEIATQYFEYLKNNAQIKATKVELKSSETRERQMRRNVELGNTAASELYEVIAQKEGIANRLRTLEKDRRVILNGLEIQVQYPVTPSQDIYESVPLAEISESEQRAILEQALKLNNDLLVAKKTVERSRRGLKESGSNFVPTVSLSASYRYDDANNYDRTDPTATGDSNSTSVGLNLNVPIFSGGSDYYGYQKSSTAIERTELLYQDSLFTTRNSVNTSVLNINDFSRAISSYENIIRANYASYKGIQRAYQLGTRTITDLLAAESKLFSALRDYESARYDYIIESINLEQIKGMLSVQSIESIMQLMSDIEGRSNQDLVPKHLLSKPSIKKGGRNAN</sequence>
<evidence type="ECO:0000313" key="9">
    <source>
        <dbReference type="EMBL" id="KIF50631.1"/>
    </source>
</evidence>
<evidence type="ECO:0000256" key="4">
    <source>
        <dbReference type="ARBA" id="ARBA00022452"/>
    </source>
</evidence>
<dbReference type="GO" id="GO:0009279">
    <property type="term" value="C:cell outer membrane"/>
    <property type="evidence" value="ECO:0007669"/>
    <property type="project" value="UniProtKB-SubCell"/>
</dbReference>
<dbReference type="SUPFAM" id="SSF56954">
    <property type="entry name" value="Outer membrane efflux proteins (OEP)"/>
    <property type="match status" value="1"/>
</dbReference>
<dbReference type="Gene3D" id="1.20.1600.10">
    <property type="entry name" value="Outer membrane efflux proteins (OEP)"/>
    <property type="match status" value="1"/>
</dbReference>
<dbReference type="PANTHER" id="PTHR30026">
    <property type="entry name" value="OUTER MEMBRANE PROTEIN TOLC"/>
    <property type="match status" value="1"/>
</dbReference>
<comment type="caution">
    <text evidence="9">The sequence shown here is derived from an EMBL/GenBank/DDBJ whole genome shotgun (WGS) entry which is preliminary data.</text>
</comment>
<keyword evidence="6" id="KW-0472">Membrane</keyword>
<evidence type="ECO:0000256" key="3">
    <source>
        <dbReference type="ARBA" id="ARBA00022448"/>
    </source>
</evidence>
<gene>
    <name evidence="9" type="ORF">H735_24050</name>
</gene>
<dbReference type="EMBL" id="JPRD01000049">
    <property type="protein sequence ID" value="KIF50631.1"/>
    <property type="molecule type" value="Genomic_DNA"/>
</dbReference>
<dbReference type="RefSeq" id="WP_020198037.1">
    <property type="nucleotide sequence ID" value="NZ_BAOH01000200.1"/>
</dbReference>
<accession>A0A0C1ZCD9</accession>